<dbReference type="AlphaFoldDB" id="A0A654EUN1"/>
<accession>A0A654EUN1</accession>
<reference evidence="1 2" key="1">
    <citation type="submission" date="2019-11" db="EMBL/GenBank/DDBJ databases">
        <authorList>
            <person name="Jiao W.-B."/>
            <person name="Schneeberger K."/>
        </authorList>
    </citation>
    <scope>NUCLEOTIDE SEQUENCE [LARGE SCALE GENOMIC DNA]</scope>
    <source>
        <strain evidence="2">cv. An-1</strain>
    </source>
</reference>
<protein>
    <submittedName>
        <fullName evidence="1">Uncharacterized protein</fullName>
    </submittedName>
</protein>
<dbReference type="Proteomes" id="UP000426265">
    <property type="component" value="Unassembled WGS sequence"/>
</dbReference>
<name>A0A654EUN1_ARATH</name>
<organism evidence="1 2">
    <name type="scientific">Arabidopsis thaliana</name>
    <name type="common">Mouse-ear cress</name>
    <dbReference type="NCBI Taxonomy" id="3702"/>
    <lineage>
        <taxon>Eukaryota</taxon>
        <taxon>Viridiplantae</taxon>
        <taxon>Streptophyta</taxon>
        <taxon>Embryophyta</taxon>
        <taxon>Tracheophyta</taxon>
        <taxon>Spermatophyta</taxon>
        <taxon>Magnoliopsida</taxon>
        <taxon>eudicotyledons</taxon>
        <taxon>Gunneridae</taxon>
        <taxon>Pentapetalae</taxon>
        <taxon>rosids</taxon>
        <taxon>malvids</taxon>
        <taxon>Brassicales</taxon>
        <taxon>Brassicaceae</taxon>
        <taxon>Camelineae</taxon>
        <taxon>Arabidopsis</taxon>
    </lineage>
</organism>
<evidence type="ECO:0000313" key="2">
    <source>
        <dbReference type="Proteomes" id="UP000426265"/>
    </source>
</evidence>
<sequence>MLWCGSLNPIIVQGPKGMEDGGATSNKKKKVVVVGSSWAALGAAHHLCNQKNTDKIWFMMSLWPWHPHITYSQVKHKETK</sequence>
<dbReference type="EMBL" id="CACRSJ010000105">
    <property type="protein sequence ID" value="VYS53006.1"/>
    <property type="molecule type" value="Genomic_DNA"/>
</dbReference>
<evidence type="ECO:0000313" key="1">
    <source>
        <dbReference type="EMBL" id="VYS53006.1"/>
    </source>
</evidence>
<gene>
    <name evidence="1" type="ORF">AN1_LOCUS8467</name>
</gene>
<proteinExistence type="predicted"/>